<reference evidence="1" key="1">
    <citation type="journal article" date="2015" name="Nature">
        <title>Complex archaea that bridge the gap between prokaryotes and eukaryotes.</title>
        <authorList>
            <person name="Spang A."/>
            <person name="Saw J.H."/>
            <person name="Jorgensen S.L."/>
            <person name="Zaremba-Niedzwiedzka K."/>
            <person name="Martijn J."/>
            <person name="Lind A.E."/>
            <person name="van Eijk R."/>
            <person name="Schleper C."/>
            <person name="Guy L."/>
            <person name="Ettema T.J."/>
        </authorList>
    </citation>
    <scope>NUCLEOTIDE SEQUENCE</scope>
</reference>
<organism evidence="1">
    <name type="scientific">marine sediment metagenome</name>
    <dbReference type="NCBI Taxonomy" id="412755"/>
    <lineage>
        <taxon>unclassified sequences</taxon>
        <taxon>metagenomes</taxon>
        <taxon>ecological metagenomes</taxon>
    </lineage>
</organism>
<accession>A0A0F9MF37</accession>
<proteinExistence type="predicted"/>
<evidence type="ECO:0000313" key="1">
    <source>
        <dbReference type="EMBL" id="KKM97921.1"/>
    </source>
</evidence>
<name>A0A0F9MF37_9ZZZZ</name>
<gene>
    <name evidence="1" type="ORF">LCGC14_1163150</name>
</gene>
<protein>
    <recommendedName>
        <fullName evidence="2">DUF4145 domain-containing protein</fullName>
    </recommendedName>
</protein>
<comment type="caution">
    <text evidence="1">The sequence shown here is derived from an EMBL/GenBank/DDBJ whole genome shotgun (WGS) entry which is preliminary data.</text>
</comment>
<dbReference type="AlphaFoldDB" id="A0A0F9MF37"/>
<dbReference type="EMBL" id="LAZR01005691">
    <property type="protein sequence ID" value="KKM97921.1"/>
    <property type="molecule type" value="Genomic_DNA"/>
</dbReference>
<sequence>MNKEIELVDYLIKKVSIIDLPVHRDFYKAYEKTKLYIENFSKSKKEYLLRKLEFTRGRRLKKTHPKRAIRKEKRKNNIISQRVDVDILLTRKMNSIIDILKLLKDELEVSIIEGYSIDQEKIIVNFEYIDDLEIKEEIINRYLQIFKLASSGMYKLGLILMGSIIEQLLKTYYNLSAKTSDLINKARTDNIISKADKSFLEMLNHMRNYIHIEEYLKSKDKIDESRFKGTVEIFESFLLKIKGLFINKK</sequence>
<evidence type="ECO:0008006" key="2">
    <source>
        <dbReference type="Google" id="ProtNLM"/>
    </source>
</evidence>